<dbReference type="EMBL" id="CAWUPB010000913">
    <property type="protein sequence ID" value="CAK7329947.1"/>
    <property type="molecule type" value="Genomic_DNA"/>
</dbReference>
<dbReference type="InterPro" id="IPR009646">
    <property type="entry name" value="Root_cap"/>
</dbReference>
<proteinExistence type="predicted"/>
<accession>A0AAV1R978</accession>
<comment type="caution">
    <text evidence="1">The sequence shown here is derived from an EMBL/GenBank/DDBJ whole genome shotgun (WGS) entry which is preliminary data.</text>
</comment>
<organism evidence="1 2">
    <name type="scientific">Dovyalis caffra</name>
    <dbReference type="NCBI Taxonomy" id="77055"/>
    <lineage>
        <taxon>Eukaryota</taxon>
        <taxon>Viridiplantae</taxon>
        <taxon>Streptophyta</taxon>
        <taxon>Embryophyta</taxon>
        <taxon>Tracheophyta</taxon>
        <taxon>Spermatophyta</taxon>
        <taxon>Magnoliopsida</taxon>
        <taxon>eudicotyledons</taxon>
        <taxon>Gunneridae</taxon>
        <taxon>Pentapetalae</taxon>
        <taxon>rosids</taxon>
        <taxon>fabids</taxon>
        <taxon>Malpighiales</taxon>
        <taxon>Salicaceae</taxon>
        <taxon>Flacourtieae</taxon>
        <taxon>Dovyalis</taxon>
    </lineage>
</organism>
<gene>
    <name evidence="1" type="ORF">DCAF_LOCUS7696</name>
</gene>
<sequence>MAVPSTSLARRTTIPALYLTRTSTSMHISLESEMKNLIRDFTRVQPIVILFAKHQRNEVDGVLGQTYRPGYGSLVNVGAKMAIMGGNKEFVTSSLFTPDCTVARFSGGAGFDGTGYMEGLELPSMRCGSETDGEGFVCKREAYQLVMSRKH</sequence>
<dbReference type="AlphaFoldDB" id="A0AAV1R978"/>
<dbReference type="Pfam" id="PF06830">
    <property type="entry name" value="Root_cap"/>
    <property type="match status" value="1"/>
</dbReference>
<keyword evidence="2" id="KW-1185">Reference proteome</keyword>
<evidence type="ECO:0000313" key="1">
    <source>
        <dbReference type="EMBL" id="CAK7329947.1"/>
    </source>
</evidence>
<reference evidence="1 2" key="1">
    <citation type="submission" date="2024-01" db="EMBL/GenBank/DDBJ databases">
        <authorList>
            <person name="Waweru B."/>
        </authorList>
    </citation>
    <scope>NUCLEOTIDE SEQUENCE [LARGE SCALE GENOMIC DNA]</scope>
</reference>
<protein>
    <submittedName>
        <fullName evidence="1">Uncharacterized protein</fullName>
    </submittedName>
</protein>
<dbReference type="PANTHER" id="PTHR31656">
    <property type="entry name" value="ROOT CAP DOMAIN-CONTAINING PROTEIN"/>
    <property type="match status" value="1"/>
</dbReference>
<evidence type="ECO:0000313" key="2">
    <source>
        <dbReference type="Proteomes" id="UP001314170"/>
    </source>
</evidence>
<dbReference type="Proteomes" id="UP001314170">
    <property type="component" value="Unassembled WGS sequence"/>
</dbReference>
<name>A0AAV1R978_9ROSI</name>